<geneLocation type="plastid" evidence="11"/>
<feature type="transmembrane region" description="Helical" evidence="10">
    <location>
        <begin position="6"/>
        <end position="25"/>
    </location>
</feature>
<dbReference type="GO" id="GO:0042651">
    <property type="term" value="C:thylakoid membrane"/>
    <property type="evidence" value="ECO:0007669"/>
    <property type="project" value="UniProtKB-UniRule"/>
</dbReference>
<evidence type="ECO:0000256" key="2">
    <source>
        <dbReference type="ARBA" id="ARBA00022448"/>
    </source>
</evidence>
<dbReference type="HAMAP" id="MF_00433">
    <property type="entry name" value="Cytb6_f_PetL"/>
    <property type="match status" value="1"/>
</dbReference>
<dbReference type="GO" id="GO:0009055">
    <property type="term" value="F:electron transfer activity"/>
    <property type="evidence" value="ECO:0007669"/>
    <property type="project" value="InterPro"/>
</dbReference>
<evidence type="ECO:0000256" key="3">
    <source>
        <dbReference type="ARBA" id="ARBA00022692"/>
    </source>
</evidence>
<dbReference type="GO" id="GO:0009512">
    <property type="term" value="C:cytochrome b6f complex"/>
    <property type="evidence" value="ECO:0007669"/>
    <property type="project" value="InterPro"/>
</dbReference>
<evidence type="ECO:0000256" key="9">
    <source>
        <dbReference type="ARBA" id="ARBA00025834"/>
    </source>
</evidence>
<keyword evidence="11" id="KW-0934">Plastid</keyword>
<comment type="subunit">
    <text evidence="9 10">The 4 large subunits of the cytochrome b6-f complex are cytochrome b6, subunit IV (17 kDa polypeptide, PetD), cytochrome f and the Rieske protein, while the 4 small subunits are PetG, PetL, PetM and PetN. The complex functions as a dimer.</text>
</comment>
<comment type="subcellular location">
    <subcellularLocation>
        <location evidence="10">Cellular thylakoid membrane</location>
        <topology evidence="10">Single-pass membrane protein</topology>
    </subcellularLocation>
    <subcellularLocation>
        <location evidence="1">Membrane</location>
        <topology evidence="1">Single-pass membrane protein</topology>
    </subcellularLocation>
</comment>
<sequence length="31" mass="3539">MSVFLGYFVFMATFFALSLGIFISFKSIKLI</sequence>
<comment type="similarity">
    <text evidence="10">Belongs to the PetL family.</text>
</comment>
<keyword evidence="10" id="KW-0602">Photosynthesis</keyword>
<reference evidence="11" key="1">
    <citation type="journal article" date="2016" name="BMC Biol.">
        <title>Parallel evolution of highly conserved plastid genome architecture in red seaweeds and seed plants.</title>
        <authorList>
            <person name="Lee J."/>
            <person name="Cho C.H."/>
            <person name="Park S.I."/>
            <person name="Choi J.W."/>
            <person name="Song H.S."/>
            <person name="West J.A."/>
            <person name="Bhattacharya D."/>
            <person name="Yoon H.S."/>
        </authorList>
    </citation>
    <scope>NUCLEOTIDE SEQUENCE</scope>
</reference>
<accession>A0A1C9CEK7</accession>
<keyword evidence="6 10" id="KW-0793">Thylakoid</keyword>
<dbReference type="InterPro" id="IPR007802">
    <property type="entry name" value="Cyt_b6/f_cplx_su6"/>
</dbReference>
<evidence type="ECO:0000313" key="11">
    <source>
        <dbReference type="EMBL" id="AOM66815.1"/>
    </source>
</evidence>
<evidence type="ECO:0000256" key="4">
    <source>
        <dbReference type="ARBA" id="ARBA00022982"/>
    </source>
</evidence>
<keyword evidence="5 10" id="KW-1133">Transmembrane helix</keyword>
<dbReference type="GO" id="GO:0015979">
    <property type="term" value="P:photosynthesis"/>
    <property type="evidence" value="ECO:0007669"/>
    <property type="project" value="UniProtKB-KW"/>
</dbReference>
<keyword evidence="7 10" id="KW-0472">Membrane</keyword>
<organism evidence="11">
    <name type="scientific">Erythrotrichia carnea</name>
    <dbReference type="NCBI Taxonomy" id="35151"/>
    <lineage>
        <taxon>Eukaryota</taxon>
        <taxon>Rhodophyta</taxon>
        <taxon>Compsopogonophyceae</taxon>
        <taxon>Erythropeltidales</taxon>
        <taxon>Erythrotrichiaceae</taxon>
        <taxon>Erythrotrichia</taxon>
    </lineage>
</organism>
<evidence type="ECO:0000256" key="7">
    <source>
        <dbReference type="ARBA" id="ARBA00023136"/>
    </source>
</evidence>
<keyword evidence="3 10" id="KW-0812">Transmembrane</keyword>
<dbReference type="AlphaFoldDB" id="A0A1C9CEK7"/>
<comment type="function">
    <text evidence="8 10">Component of the cytochrome b6-f complex, which mediates electron transfer between photosystem II (PSII) and photosystem I (PSI), cyclic electron flow around PSI, and state transitions. PetL is important for photoautotrophic growth as well as for electron transfer efficiency and stability of the cytochrome b6-f complex.</text>
</comment>
<reference evidence="11" key="2">
    <citation type="submission" date="2017-07" db="EMBL/GenBank/DDBJ databases">
        <authorList>
            <person name="Sun Z.S."/>
            <person name="Albrecht U."/>
            <person name="Echele G."/>
            <person name="Lee C.C."/>
        </authorList>
    </citation>
    <scope>NUCLEOTIDE SEQUENCE</scope>
</reference>
<dbReference type="GeneID" id="29073989"/>
<proteinExistence type="inferred from homology"/>
<name>A0A1C9CEK7_9RHOD</name>
<gene>
    <name evidence="10 11" type="primary">petL</name>
    <name evidence="11" type="ORF">Eryt_147</name>
</gene>
<keyword evidence="4 10" id="KW-0249">Electron transport</keyword>
<evidence type="ECO:0000256" key="1">
    <source>
        <dbReference type="ARBA" id="ARBA00004167"/>
    </source>
</evidence>
<evidence type="ECO:0000256" key="6">
    <source>
        <dbReference type="ARBA" id="ARBA00023078"/>
    </source>
</evidence>
<dbReference type="RefSeq" id="YP_009297472.1">
    <property type="nucleotide sequence ID" value="NC_031176.2"/>
</dbReference>
<evidence type="ECO:0000256" key="8">
    <source>
        <dbReference type="ARBA" id="ARBA00025197"/>
    </source>
</evidence>
<evidence type="ECO:0000256" key="10">
    <source>
        <dbReference type="HAMAP-Rule" id="MF_00433"/>
    </source>
</evidence>
<protein>
    <recommendedName>
        <fullName evidence="10">Cytochrome b6-f complex subunit 6</fullName>
    </recommendedName>
    <alternativeName>
        <fullName evidence="10">Cytochrome b6-f complex subunit PetL</fullName>
    </alternativeName>
    <alternativeName>
        <fullName evidence="10">Cytochrome b6-f complex subunit VI</fullName>
    </alternativeName>
</protein>
<keyword evidence="2 10" id="KW-0813">Transport</keyword>
<dbReference type="EMBL" id="KX284721">
    <property type="protein sequence ID" value="AOM66815.1"/>
    <property type="molecule type" value="Genomic_DNA"/>
</dbReference>
<evidence type="ECO:0000256" key="5">
    <source>
        <dbReference type="ARBA" id="ARBA00022989"/>
    </source>
</evidence>